<organism evidence="2 3">
    <name type="scientific">Plasmodium ovale curtisi</name>
    <dbReference type="NCBI Taxonomy" id="864141"/>
    <lineage>
        <taxon>Eukaryota</taxon>
        <taxon>Sar</taxon>
        <taxon>Alveolata</taxon>
        <taxon>Apicomplexa</taxon>
        <taxon>Aconoidasida</taxon>
        <taxon>Haemosporida</taxon>
        <taxon>Plasmodiidae</taxon>
        <taxon>Plasmodium</taxon>
        <taxon>Plasmodium (Plasmodium)</taxon>
    </lineage>
</organism>
<sequence length="325" mass="37810">MSHDKVSKDESYSFFSNFSYYEGMEDKLLNVGVNEKSCCDSFLKDSIFIHIPFPDKFCEQFKKLHNLLLNSMVNNKKSDTLENSDCAFMNYWINDKLRGINGDNSISVNDFYKKLKDNNVTIFKNEMLEKKLYNIKKQDLENMRVLYNLYNIKSKVSTALAVDASPDVSASCLMYTNVCNKKYRDSIINCHDDCSDFYSALTDFKNKYKKDLSLNHDNSSSCKSEELFLLPHYEAVLKEHESIQIIKNTTLSVLLPVFGVFIMLIFSDTITPFSKSVFEKIKRTKYMLCAERERCNELLTYTSDDDSCIFNEGEYNISYYTVRNS</sequence>
<protein>
    <submittedName>
        <fullName evidence="2">PIR Superfamily Protein</fullName>
    </submittedName>
</protein>
<reference evidence="3" key="1">
    <citation type="submission" date="2016-05" db="EMBL/GenBank/DDBJ databases">
        <authorList>
            <person name="Naeem Raeece"/>
        </authorList>
    </citation>
    <scope>NUCLEOTIDE SEQUENCE [LARGE SCALE GENOMIC DNA]</scope>
</reference>
<feature type="transmembrane region" description="Helical" evidence="1">
    <location>
        <begin position="253"/>
        <end position="273"/>
    </location>
</feature>
<keyword evidence="1" id="KW-1133">Transmembrane helix</keyword>
<name>A0A1A8WX19_PLAOA</name>
<dbReference type="AlphaFoldDB" id="A0A1A8WX19"/>
<evidence type="ECO:0000256" key="1">
    <source>
        <dbReference type="SAM" id="Phobius"/>
    </source>
</evidence>
<accession>A0A1A8WX19</accession>
<evidence type="ECO:0000313" key="3">
    <source>
        <dbReference type="Proteomes" id="UP000078560"/>
    </source>
</evidence>
<keyword evidence="1" id="KW-0812">Transmembrane</keyword>
<dbReference type="Proteomes" id="UP000078560">
    <property type="component" value="Unassembled WGS sequence"/>
</dbReference>
<keyword evidence="1" id="KW-0472">Membrane</keyword>
<proteinExistence type="predicted"/>
<evidence type="ECO:0000313" key="2">
    <source>
        <dbReference type="EMBL" id="SBS95910.1"/>
    </source>
</evidence>
<dbReference type="EMBL" id="FLQU01002208">
    <property type="protein sequence ID" value="SBS95910.1"/>
    <property type="molecule type" value="Genomic_DNA"/>
</dbReference>
<gene>
    <name evidence="2" type="ORF">POVCU2_0099740</name>
</gene>